<protein>
    <recommendedName>
        <fullName evidence="2">Calcineurin-like phosphoesterase domain-containing protein</fullName>
    </recommendedName>
</protein>
<dbReference type="PANTHER" id="PTHR43143:SF1">
    <property type="entry name" value="SERINE_THREONINE-PROTEIN PHOSPHATASE CPPED1"/>
    <property type="match status" value="1"/>
</dbReference>
<organism evidence="3 4">
    <name type="scientific">Falsiroseomonas bella</name>
    <dbReference type="NCBI Taxonomy" id="2184016"/>
    <lineage>
        <taxon>Bacteria</taxon>
        <taxon>Pseudomonadati</taxon>
        <taxon>Pseudomonadota</taxon>
        <taxon>Alphaproteobacteria</taxon>
        <taxon>Acetobacterales</taxon>
        <taxon>Roseomonadaceae</taxon>
        <taxon>Falsiroseomonas</taxon>
    </lineage>
</organism>
<evidence type="ECO:0000256" key="1">
    <source>
        <dbReference type="SAM" id="MobiDB-lite"/>
    </source>
</evidence>
<accession>A0A317FI07</accession>
<dbReference type="AlphaFoldDB" id="A0A317FI07"/>
<feature type="compositionally biased region" description="Low complexity" evidence="1">
    <location>
        <begin position="79"/>
        <end position="88"/>
    </location>
</feature>
<dbReference type="InterPro" id="IPR051918">
    <property type="entry name" value="STPP_CPPED1"/>
</dbReference>
<dbReference type="EMBL" id="QGNA01000002">
    <property type="protein sequence ID" value="PWS37569.1"/>
    <property type="molecule type" value="Genomic_DNA"/>
</dbReference>
<feature type="region of interest" description="Disordered" evidence="1">
    <location>
        <begin position="1"/>
        <end position="42"/>
    </location>
</feature>
<dbReference type="PANTHER" id="PTHR43143">
    <property type="entry name" value="METALLOPHOSPHOESTERASE, CALCINEURIN SUPERFAMILY"/>
    <property type="match status" value="1"/>
</dbReference>
<evidence type="ECO:0000259" key="2">
    <source>
        <dbReference type="Pfam" id="PF00149"/>
    </source>
</evidence>
<keyword evidence="4" id="KW-1185">Reference proteome</keyword>
<sequence length="424" mass="45902">MARRRRQHPAGNPREPRLRHPARRRHPPDLHRIPLPRSARRRPRCASLEGILTAAQRFLAAGALQRDRGRAARRHRARGSQAPVAGAARRIRGRGAGADPLSGARIHREVARHALVAPAALLHGFPRHQPGLRVRSRALSKIVFLSDLHLSHTHGFFWENFRRARDAANASEADLVIVTGDLCINGPDSDAEMQFAAQALEGLEARVFALPGNHDVGDEPPGQDPAQIVDEARLARWDAAFTADRFAIEAGAWRVIGVNAQLFGSGLPREAEQEAWLDEELAGARGRPVALVLHKPLFVEHAGEDAPTVSSLNPAPRSALLAKLQAAGVRMVISGHLHASRDRVVDGIRHLWLPACAFLGAGSHGGAPEVGAVSVDFATPEAVVAPLPGLELTPFVLAEIKQHGRWKFLRDMPPCPPEVASAAE</sequence>
<feature type="region of interest" description="Disordered" evidence="1">
    <location>
        <begin position="66"/>
        <end position="100"/>
    </location>
</feature>
<comment type="caution">
    <text evidence="3">The sequence shown here is derived from an EMBL/GenBank/DDBJ whole genome shotgun (WGS) entry which is preliminary data.</text>
</comment>
<feature type="domain" description="Calcineurin-like phosphoesterase" evidence="2">
    <location>
        <begin position="141"/>
        <end position="339"/>
    </location>
</feature>
<evidence type="ECO:0000313" key="4">
    <source>
        <dbReference type="Proteomes" id="UP000245765"/>
    </source>
</evidence>
<name>A0A317FI07_9PROT</name>
<dbReference type="InterPro" id="IPR004843">
    <property type="entry name" value="Calcineurin-like_PHP"/>
</dbReference>
<dbReference type="GO" id="GO:0016787">
    <property type="term" value="F:hydrolase activity"/>
    <property type="evidence" value="ECO:0007669"/>
    <property type="project" value="InterPro"/>
</dbReference>
<feature type="compositionally biased region" description="Basic residues" evidence="1">
    <location>
        <begin position="17"/>
        <end position="26"/>
    </location>
</feature>
<dbReference type="InterPro" id="IPR029052">
    <property type="entry name" value="Metallo-depent_PP-like"/>
</dbReference>
<gene>
    <name evidence="3" type="ORF">DFH01_12150</name>
</gene>
<dbReference type="Pfam" id="PF00149">
    <property type="entry name" value="Metallophos"/>
    <property type="match status" value="1"/>
</dbReference>
<dbReference type="Gene3D" id="3.60.21.10">
    <property type="match status" value="1"/>
</dbReference>
<evidence type="ECO:0000313" key="3">
    <source>
        <dbReference type="EMBL" id="PWS37569.1"/>
    </source>
</evidence>
<dbReference type="SUPFAM" id="SSF56300">
    <property type="entry name" value="Metallo-dependent phosphatases"/>
    <property type="match status" value="1"/>
</dbReference>
<dbReference type="Proteomes" id="UP000245765">
    <property type="component" value="Unassembled WGS sequence"/>
</dbReference>
<proteinExistence type="predicted"/>
<reference evidence="4" key="1">
    <citation type="submission" date="2018-05" db="EMBL/GenBank/DDBJ databases">
        <authorList>
            <person name="Du Z."/>
            <person name="Wang X."/>
        </authorList>
    </citation>
    <scope>NUCLEOTIDE SEQUENCE [LARGE SCALE GENOMIC DNA]</scope>
    <source>
        <strain evidence="4">CQN31</strain>
    </source>
</reference>